<dbReference type="AlphaFoldDB" id="A0A284SC73"/>
<proteinExistence type="predicted"/>
<feature type="region of interest" description="Disordered" evidence="1">
    <location>
        <begin position="136"/>
        <end position="208"/>
    </location>
</feature>
<dbReference type="EMBL" id="FUEG01000064">
    <property type="protein sequence ID" value="SJL18607.1"/>
    <property type="molecule type" value="Genomic_DNA"/>
</dbReference>
<dbReference type="OrthoDB" id="3039715at2759"/>
<evidence type="ECO:0000256" key="1">
    <source>
        <dbReference type="SAM" id="MobiDB-lite"/>
    </source>
</evidence>
<protein>
    <submittedName>
        <fullName evidence="2">Uncharacterized protein</fullName>
    </submittedName>
</protein>
<dbReference type="Proteomes" id="UP000219338">
    <property type="component" value="Unassembled WGS sequence"/>
</dbReference>
<accession>A0A284SC73</accession>
<organism evidence="2 3">
    <name type="scientific">Armillaria ostoyae</name>
    <name type="common">Armillaria root rot fungus</name>
    <dbReference type="NCBI Taxonomy" id="47428"/>
    <lineage>
        <taxon>Eukaryota</taxon>
        <taxon>Fungi</taxon>
        <taxon>Dikarya</taxon>
        <taxon>Basidiomycota</taxon>
        <taxon>Agaricomycotina</taxon>
        <taxon>Agaricomycetes</taxon>
        <taxon>Agaricomycetidae</taxon>
        <taxon>Agaricales</taxon>
        <taxon>Marasmiineae</taxon>
        <taxon>Physalacriaceae</taxon>
        <taxon>Armillaria</taxon>
    </lineage>
</organism>
<keyword evidence="3" id="KW-1185">Reference proteome</keyword>
<evidence type="ECO:0000313" key="2">
    <source>
        <dbReference type="EMBL" id="SJL18607.1"/>
    </source>
</evidence>
<gene>
    <name evidence="2" type="ORF">ARMOST_22204</name>
</gene>
<evidence type="ECO:0000313" key="3">
    <source>
        <dbReference type="Proteomes" id="UP000219338"/>
    </source>
</evidence>
<reference evidence="3" key="1">
    <citation type="journal article" date="2017" name="Nat. Ecol. Evol.">
        <title>Genome expansion and lineage-specific genetic innovations in the forest pathogenic fungi Armillaria.</title>
        <authorList>
            <person name="Sipos G."/>
            <person name="Prasanna A.N."/>
            <person name="Walter M.C."/>
            <person name="O'Connor E."/>
            <person name="Balint B."/>
            <person name="Krizsan K."/>
            <person name="Kiss B."/>
            <person name="Hess J."/>
            <person name="Varga T."/>
            <person name="Slot J."/>
            <person name="Riley R."/>
            <person name="Boka B."/>
            <person name="Rigling D."/>
            <person name="Barry K."/>
            <person name="Lee J."/>
            <person name="Mihaltcheva S."/>
            <person name="LaButti K."/>
            <person name="Lipzen A."/>
            <person name="Waldron R."/>
            <person name="Moloney N.M."/>
            <person name="Sperisen C."/>
            <person name="Kredics L."/>
            <person name="Vagvoelgyi C."/>
            <person name="Patrignani A."/>
            <person name="Fitzpatrick D."/>
            <person name="Nagy I."/>
            <person name="Doyle S."/>
            <person name="Anderson J.B."/>
            <person name="Grigoriev I.V."/>
            <person name="Gueldener U."/>
            <person name="Muensterkoetter M."/>
            <person name="Nagy L.G."/>
        </authorList>
    </citation>
    <scope>NUCLEOTIDE SEQUENCE [LARGE SCALE GENOMIC DNA]</scope>
    <source>
        <strain evidence="3">C18/9</strain>
    </source>
</reference>
<feature type="compositionally biased region" description="Low complexity" evidence="1">
    <location>
        <begin position="185"/>
        <end position="194"/>
    </location>
</feature>
<sequence>MSSSATPVMPFVAVKAVITQLCQNLSVTAADNMLQLHEYTKYLEAHKDELIKDKELKETIFSARHTVEKKYRADASKQPIHKVLKTITRWVQSERHSVKAVPPASAPTGPCREIFLFLWFIGTVLISSLQTPVTRSKGKARALKKSPAIVNSGSESEDGEPDKVADPSDSESDSVKMSIDDDNSKLAPPKAAKPSKGKPADAVAGEKRKESCKDEPSACFHCGGNDHALLDCTASGTAAVSKCYYKDSDRDSKQSRHSFLHPSAREYYSSRTCGRSDRRASMALGLVSTVSGESGNAALSEALRSTPQGTALDGLRIESSEHLARLKNAVLGDLVVLHHTIFSAERQRTFLLSELSGIQGALSAASHKACSPDVASPADSGCDAVASTPVILGPACF</sequence>
<name>A0A284SC73_ARMOS</name>